<dbReference type="PROSITE" id="PS50949">
    <property type="entry name" value="HTH_GNTR"/>
    <property type="match status" value="1"/>
</dbReference>
<evidence type="ECO:0000313" key="6">
    <source>
        <dbReference type="Proteomes" id="UP001366085"/>
    </source>
</evidence>
<accession>A0ABU8LJ39</accession>
<evidence type="ECO:0000256" key="2">
    <source>
        <dbReference type="ARBA" id="ARBA00023125"/>
    </source>
</evidence>
<protein>
    <submittedName>
        <fullName evidence="5">FCD domain-containing protein</fullName>
    </submittedName>
</protein>
<reference evidence="5 6" key="1">
    <citation type="submission" date="2024-02" db="EMBL/GenBank/DDBJ databases">
        <authorList>
            <person name="Saticioglu I.B."/>
        </authorList>
    </citation>
    <scope>NUCLEOTIDE SEQUENCE [LARGE SCALE GENOMIC DNA]</scope>
    <source>
        <strain evidence="5 6">Mu-43</strain>
    </source>
</reference>
<feature type="domain" description="HTH gntR-type" evidence="4">
    <location>
        <begin position="4"/>
        <end position="71"/>
    </location>
</feature>
<dbReference type="SMART" id="SM00895">
    <property type="entry name" value="FCD"/>
    <property type="match status" value="1"/>
</dbReference>
<sequence>MIPKGLHGDVLDALGHRIASGDLTEGTVLTLAHLEESYGASRTVVREAVRVLESMGMLASRRRVGITVQPRERWDELDPKVIRWTLAGPARQQHLEALMELRVAVEPIAAALAAQRATPEQRAELIRLSDVMTELGTQGQADTAPYLEADLAFHSLVLTASGNPLLSALEQPVREVLAGRTHFGMHPKTPAPGTLEQHATVAAAVAEGDAAAAEQSSRAHLRGVWEEILPGRGAAPQDG</sequence>
<dbReference type="Pfam" id="PF07729">
    <property type="entry name" value="FCD"/>
    <property type="match status" value="1"/>
</dbReference>
<dbReference type="PANTHER" id="PTHR43537:SF44">
    <property type="entry name" value="GNTR FAMILY REGULATORY PROTEIN"/>
    <property type="match status" value="1"/>
</dbReference>
<dbReference type="Pfam" id="PF00392">
    <property type="entry name" value="GntR"/>
    <property type="match status" value="1"/>
</dbReference>
<dbReference type="RefSeq" id="WP_337318744.1">
    <property type="nucleotide sequence ID" value="NZ_JBBDGN010000004.1"/>
</dbReference>
<evidence type="ECO:0000256" key="3">
    <source>
        <dbReference type="ARBA" id="ARBA00023163"/>
    </source>
</evidence>
<dbReference type="SMART" id="SM00345">
    <property type="entry name" value="HTH_GNTR"/>
    <property type="match status" value="1"/>
</dbReference>
<keyword evidence="1" id="KW-0805">Transcription regulation</keyword>
<keyword evidence="2" id="KW-0238">DNA-binding</keyword>
<name>A0ABU8LJ39_9MICO</name>
<keyword evidence="3" id="KW-0804">Transcription</keyword>
<evidence type="ECO:0000256" key="1">
    <source>
        <dbReference type="ARBA" id="ARBA00023015"/>
    </source>
</evidence>
<dbReference type="Proteomes" id="UP001366085">
    <property type="component" value="Unassembled WGS sequence"/>
</dbReference>
<dbReference type="Gene3D" id="1.20.120.530">
    <property type="entry name" value="GntR ligand-binding domain-like"/>
    <property type="match status" value="1"/>
</dbReference>
<dbReference type="InterPro" id="IPR036390">
    <property type="entry name" value="WH_DNA-bd_sf"/>
</dbReference>
<dbReference type="Gene3D" id="1.10.10.10">
    <property type="entry name" value="Winged helix-like DNA-binding domain superfamily/Winged helix DNA-binding domain"/>
    <property type="match status" value="1"/>
</dbReference>
<gene>
    <name evidence="5" type="ORF">WDU93_06455</name>
</gene>
<dbReference type="PANTHER" id="PTHR43537">
    <property type="entry name" value="TRANSCRIPTIONAL REGULATOR, GNTR FAMILY"/>
    <property type="match status" value="1"/>
</dbReference>
<dbReference type="SUPFAM" id="SSF46785">
    <property type="entry name" value="Winged helix' DNA-binding domain"/>
    <property type="match status" value="1"/>
</dbReference>
<dbReference type="SUPFAM" id="SSF48008">
    <property type="entry name" value="GntR ligand-binding domain-like"/>
    <property type="match status" value="1"/>
</dbReference>
<comment type="caution">
    <text evidence="5">The sequence shown here is derived from an EMBL/GenBank/DDBJ whole genome shotgun (WGS) entry which is preliminary data.</text>
</comment>
<proteinExistence type="predicted"/>
<organism evidence="5 6">
    <name type="scientific">Microbacterium istanbulense</name>
    <dbReference type="NCBI Taxonomy" id="3122049"/>
    <lineage>
        <taxon>Bacteria</taxon>
        <taxon>Bacillati</taxon>
        <taxon>Actinomycetota</taxon>
        <taxon>Actinomycetes</taxon>
        <taxon>Micrococcales</taxon>
        <taxon>Microbacteriaceae</taxon>
        <taxon>Microbacterium</taxon>
    </lineage>
</organism>
<dbReference type="InterPro" id="IPR000524">
    <property type="entry name" value="Tscrpt_reg_HTH_GntR"/>
</dbReference>
<dbReference type="EMBL" id="JBBDGN010000004">
    <property type="protein sequence ID" value="MEJ1091334.1"/>
    <property type="molecule type" value="Genomic_DNA"/>
</dbReference>
<dbReference type="InterPro" id="IPR036388">
    <property type="entry name" value="WH-like_DNA-bd_sf"/>
</dbReference>
<keyword evidence="6" id="KW-1185">Reference proteome</keyword>
<evidence type="ECO:0000313" key="5">
    <source>
        <dbReference type="EMBL" id="MEJ1091334.1"/>
    </source>
</evidence>
<dbReference type="InterPro" id="IPR011711">
    <property type="entry name" value="GntR_C"/>
</dbReference>
<dbReference type="InterPro" id="IPR008920">
    <property type="entry name" value="TF_FadR/GntR_C"/>
</dbReference>
<evidence type="ECO:0000259" key="4">
    <source>
        <dbReference type="PROSITE" id="PS50949"/>
    </source>
</evidence>